<name>A0ABR2DE34_9ROSI</name>
<gene>
    <name evidence="2" type="ORF">V6N12_012643</name>
</gene>
<dbReference type="Proteomes" id="UP001472677">
    <property type="component" value="Unassembled WGS sequence"/>
</dbReference>
<sequence>MALDGNILVSEIHEILARDWTVKIRCVRRVASAVADRLAALSKGKPKLPLNLLRHYARKRRNVTLPYLPQGSLSKGHYPSKPPSGRLC</sequence>
<accession>A0ABR2DE34</accession>
<dbReference type="EMBL" id="JBBPBM010000029">
    <property type="protein sequence ID" value="KAK8535980.1"/>
    <property type="molecule type" value="Genomic_DNA"/>
</dbReference>
<feature type="region of interest" description="Disordered" evidence="1">
    <location>
        <begin position="67"/>
        <end position="88"/>
    </location>
</feature>
<reference evidence="2 3" key="1">
    <citation type="journal article" date="2024" name="G3 (Bethesda)">
        <title>Genome assembly of Hibiscus sabdariffa L. provides insights into metabolisms of medicinal natural products.</title>
        <authorList>
            <person name="Kim T."/>
        </authorList>
    </citation>
    <scope>NUCLEOTIDE SEQUENCE [LARGE SCALE GENOMIC DNA]</scope>
    <source>
        <strain evidence="2">TK-2024</strain>
        <tissue evidence="2">Old leaves</tissue>
    </source>
</reference>
<keyword evidence="3" id="KW-1185">Reference proteome</keyword>
<evidence type="ECO:0000256" key="1">
    <source>
        <dbReference type="SAM" id="MobiDB-lite"/>
    </source>
</evidence>
<protein>
    <submittedName>
        <fullName evidence="2">Uncharacterized protein</fullName>
    </submittedName>
</protein>
<evidence type="ECO:0000313" key="3">
    <source>
        <dbReference type="Proteomes" id="UP001472677"/>
    </source>
</evidence>
<proteinExistence type="predicted"/>
<organism evidence="2 3">
    <name type="scientific">Hibiscus sabdariffa</name>
    <name type="common">roselle</name>
    <dbReference type="NCBI Taxonomy" id="183260"/>
    <lineage>
        <taxon>Eukaryota</taxon>
        <taxon>Viridiplantae</taxon>
        <taxon>Streptophyta</taxon>
        <taxon>Embryophyta</taxon>
        <taxon>Tracheophyta</taxon>
        <taxon>Spermatophyta</taxon>
        <taxon>Magnoliopsida</taxon>
        <taxon>eudicotyledons</taxon>
        <taxon>Gunneridae</taxon>
        <taxon>Pentapetalae</taxon>
        <taxon>rosids</taxon>
        <taxon>malvids</taxon>
        <taxon>Malvales</taxon>
        <taxon>Malvaceae</taxon>
        <taxon>Malvoideae</taxon>
        <taxon>Hibiscus</taxon>
    </lineage>
</organism>
<evidence type="ECO:0000313" key="2">
    <source>
        <dbReference type="EMBL" id="KAK8535980.1"/>
    </source>
</evidence>
<comment type="caution">
    <text evidence="2">The sequence shown here is derived from an EMBL/GenBank/DDBJ whole genome shotgun (WGS) entry which is preliminary data.</text>
</comment>